<keyword evidence="7" id="KW-0723">Serine/threonine-protein kinase</keyword>
<dbReference type="FunFam" id="3.30.200.20:FF:000706">
    <property type="entry name" value="Protein kinase"/>
    <property type="match status" value="1"/>
</dbReference>
<dbReference type="Proteomes" id="UP001432027">
    <property type="component" value="Unassembled WGS sequence"/>
</dbReference>
<dbReference type="PANTHER" id="PTHR11042:SF91">
    <property type="entry name" value="EUKARYOTIC TRANSLATION INITIATION FACTOR 2-ALPHA KINASE"/>
    <property type="match status" value="1"/>
</dbReference>
<keyword evidence="4 6" id="KW-0067">ATP-binding</keyword>
<dbReference type="InterPro" id="IPR008271">
    <property type="entry name" value="Ser/Thr_kinase_AS"/>
</dbReference>
<evidence type="ECO:0000256" key="5">
    <source>
        <dbReference type="ARBA" id="ARBA00037982"/>
    </source>
</evidence>
<accession>A0AAV5STJ2</accession>
<dbReference type="SUPFAM" id="SSF56112">
    <property type="entry name" value="Protein kinase-like (PK-like)"/>
    <property type="match status" value="1"/>
</dbReference>
<dbReference type="PROSITE" id="PS50011">
    <property type="entry name" value="PROTEIN_KINASE_DOM"/>
    <property type="match status" value="1"/>
</dbReference>
<sequence>MSADALRNLEEENKLLRESLARVTKEKRKGDAEIDRLSNALSATQLQLSSVADSQGQYFSKFAKEFTVSGILGTGGGGCVFEAENKLDEWKYAVKRIIVDPKAGKTKMKTLREVRAMAKLDHPHIIRYNSTWIEEPPEEWQEKADNTTLQKIGSRKRQLVNYESDSVFIYIQMQLCNFSLTEWLSRNKEKESRELGRMKKWFKQMASAVDYIHENKLIHRDLKPCNILFASKDHLKICDMGIVIEQQVDGEVEKTMTRTGSGTEEYMSPEQRALASFNISHVTSASDVFSLGLILAELCVVMTYDEKVRIFDNYRRGKPSFVFENANTVEFIGKLTVLEKRDRLTCKKMLDEMYLS</sequence>
<evidence type="ECO:0000256" key="4">
    <source>
        <dbReference type="ARBA" id="ARBA00022840"/>
    </source>
</evidence>
<dbReference type="AlphaFoldDB" id="A0AAV5STJ2"/>
<dbReference type="EMBL" id="BTSX01000002">
    <property type="protein sequence ID" value="GMS86405.1"/>
    <property type="molecule type" value="Genomic_DNA"/>
</dbReference>
<dbReference type="PROSITE" id="PS00107">
    <property type="entry name" value="PROTEIN_KINASE_ATP"/>
    <property type="match status" value="1"/>
</dbReference>
<dbReference type="InterPro" id="IPR017441">
    <property type="entry name" value="Protein_kinase_ATP_BS"/>
</dbReference>
<dbReference type="GO" id="GO:0005634">
    <property type="term" value="C:nucleus"/>
    <property type="evidence" value="ECO:0007669"/>
    <property type="project" value="TreeGrafter"/>
</dbReference>
<dbReference type="PROSITE" id="PS00108">
    <property type="entry name" value="PROTEIN_KINASE_ST"/>
    <property type="match status" value="1"/>
</dbReference>
<protein>
    <recommendedName>
        <fullName evidence="8">Protein kinase domain-containing protein</fullName>
    </recommendedName>
</protein>
<dbReference type="Gene3D" id="3.30.200.20">
    <property type="entry name" value="Phosphorylase Kinase, domain 1"/>
    <property type="match status" value="1"/>
</dbReference>
<keyword evidence="2 6" id="KW-0547">Nucleotide-binding</keyword>
<dbReference type="GO" id="GO:0005737">
    <property type="term" value="C:cytoplasm"/>
    <property type="evidence" value="ECO:0007669"/>
    <property type="project" value="TreeGrafter"/>
</dbReference>
<evidence type="ECO:0000313" key="10">
    <source>
        <dbReference type="Proteomes" id="UP001432027"/>
    </source>
</evidence>
<dbReference type="PANTHER" id="PTHR11042">
    <property type="entry name" value="EUKARYOTIC TRANSLATION INITIATION FACTOR 2-ALPHA KINASE EIF2-ALPHA KINASE -RELATED"/>
    <property type="match status" value="1"/>
</dbReference>
<organism evidence="9 10">
    <name type="scientific">Pristionchus entomophagus</name>
    <dbReference type="NCBI Taxonomy" id="358040"/>
    <lineage>
        <taxon>Eukaryota</taxon>
        <taxon>Metazoa</taxon>
        <taxon>Ecdysozoa</taxon>
        <taxon>Nematoda</taxon>
        <taxon>Chromadorea</taxon>
        <taxon>Rhabditida</taxon>
        <taxon>Rhabditina</taxon>
        <taxon>Diplogasteromorpha</taxon>
        <taxon>Diplogasteroidea</taxon>
        <taxon>Neodiplogasteridae</taxon>
        <taxon>Pristionchus</taxon>
    </lineage>
</organism>
<dbReference type="GO" id="GO:0005524">
    <property type="term" value="F:ATP binding"/>
    <property type="evidence" value="ECO:0007669"/>
    <property type="project" value="UniProtKB-UniRule"/>
</dbReference>
<dbReference type="Gene3D" id="1.10.510.10">
    <property type="entry name" value="Transferase(Phosphotransferase) domain 1"/>
    <property type="match status" value="1"/>
</dbReference>
<feature type="domain" description="Protein kinase" evidence="8">
    <location>
        <begin position="66"/>
        <end position="355"/>
    </location>
</feature>
<evidence type="ECO:0000256" key="6">
    <source>
        <dbReference type="PROSITE-ProRule" id="PRU10141"/>
    </source>
</evidence>
<dbReference type="InterPro" id="IPR050339">
    <property type="entry name" value="CC_SR_Kinase"/>
</dbReference>
<evidence type="ECO:0000256" key="1">
    <source>
        <dbReference type="ARBA" id="ARBA00022679"/>
    </source>
</evidence>
<evidence type="ECO:0000256" key="3">
    <source>
        <dbReference type="ARBA" id="ARBA00022777"/>
    </source>
</evidence>
<keyword evidence="3" id="KW-0418">Kinase</keyword>
<dbReference type="Pfam" id="PF00069">
    <property type="entry name" value="Pkinase"/>
    <property type="match status" value="1"/>
</dbReference>
<comment type="caution">
    <text evidence="9">The sequence shown here is derived from an EMBL/GenBank/DDBJ whole genome shotgun (WGS) entry which is preliminary data.</text>
</comment>
<dbReference type="SMART" id="SM00220">
    <property type="entry name" value="S_TKc"/>
    <property type="match status" value="1"/>
</dbReference>
<dbReference type="InterPro" id="IPR011009">
    <property type="entry name" value="Kinase-like_dom_sf"/>
</dbReference>
<keyword evidence="1" id="KW-0808">Transferase</keyword>
<dbReference type="GO" id="GO:0004694">
    <property type="term" value="F:eukaryotic translation initiation factor 2alpha kinase activity"/>
    <property type="evidence" value="ECO:0007669"/>
    <property type="project" value="TreeGrafter"/>
</dbReference>
<evidence type="ECO:0000256" key="7">
    <source>
        <dbReference type="RuleBase" id="RU000304"/>
    </source>
</evidence>
<dbReference type="FunFam" id="1.10.510.10:FF:001020">
    <property type="entry name" value="Transmembrane ion channel"/>
    <property type="match status" value="1"/>
</dbReference>
<dbReference type="InterPro" id="IPR000719">
    <property type="entry name" value="Prot_kinase_dom"/>
</dbReference>
<evidence type="ECO:0000313" key="9">
    <source>
        <dbReference type="EMBL" id="GMS86405.1"/>
    </source>
</evidence>
<gene>
    <name evidence="9" type="ORF">PENTCL1PPCAC_8580</name>
</gene>
<evidence type="ECO:0000259" key="8">
    <source>
        <dbReference type="PROSITE" id="PS50011"/>
    </source>
</evidence>
<proteinExistence type="inferred from homology"/>
<name>A0AAV5STJ2_9BILA</name>
<reference evidence="9" key="1">
    <citation type="submission" date="2023-10" db="EMBL/GenBank/DDBJ databases">
        <title>Genome assembly of Pristionchus species.</title>
        <authorList>
            <person name="Yoshida K."/>
            <person name="Sommer R.J."/>
        </authorList>
    </citation>
    <scope>NUCLEOTIDE SEQUENCE</scope>
    <source>
        <strain evidence="9">RS0144</strain>
    </source>
</reference>
<evidence type="ECO:0000256" key="2">
    <source>
        <dbReference type="ARBA" id="ARBA00022741"/>
    </source>
</evidence>
<keyword evidence="10" id="KW-1185">Reference proteome</keyword>
<feature type="binding site" evidence="6">
    <location>
        <position position="95"/>
    </location>
    <ligand>
        <name>ATP</name>
        <dbReference type="ChEBI" id="CHEBI:30616"/>
    </ligand>
</feature>
<comment type="similarity">
    <text evidence="5">Belongs to the protein kinase superfamily. Ser/Thr protein kinase family. GCN2 subfamily.</text>
</comment>